<evidence type="ECO:0000256" key="3">
    <source>
        <dbReference type="ARBA" id="ARBA00022741"/>
    </source>
</evidence>
<evidence type="ECO:0000256" key="4">
    <source>
        <dbReference type="ARBA" id="ARBA00022840"/>
    </source>
</evidence>
<dbReference type="OrthoDB" id="9802264at2"/>
<protein>
    <recommendedName>
        <fullName evidence="5">ABC-type quaternary amine transporter</fullName>
        <ecNumber evidence="5">7.6.2.9</ecNumber>
    </recommendedName>
</protein>
<dbReference type="GO" id="GO:0005524">
    <property type="term" value="F:ATP binding"/>
    <property type="evidence" value="ECO:0007669"/>
    <property type="project" value="UniProtKB-KW"/>
</dbReference>
<feature type="domain" description="ABC transporter" evidence="6">
    <location>
        <begin position="5"/>
        <end position="239"/>
    </location>
</feature>
<sequence>MNPIIEFKHVGKSYGEKKIIEDLNLSILPNEIFVLVGPSGSGKTTTLKMINGLSTATEGDIYFKHQKLTDYDIQKMRWQMGYVLQQIALFPTMTVKENIEVIPEILGWKKERRSERVDELLEQVGLEPALYRERMPKELSGGEQQRIGILRAIAAQPDLILMDEPFSALDPISRLSLQELVINLQRELKNTIVFVTHNMNEAIKLGDRIAVMKNGQVVQCDTPDKIQKEPANEFVQTFFEETEENRSLSAISVKELMSQKQASAKKLVEHSLCICETAKLGELFSLLAKEPAVSIVNDKGEYIGELTQSDVFAFLSEREDG</sequence>
<dbReference type="InterPro" id="IPR017871">
    <property type="entry name" value="ABC_transporter-like_CS"/>
</dbReference>
<dbReference type="SMART" id="SM00382">
    <property type="entry name" value="AAA"/>
    <property type="match status" value="1"/>
</dbReference>
<name>R3W7L2_9ENTE</name>
<dbReference type="InterPro" id="IPR003439">
    <property type="entry name" value="ABC_transporter-like_ATP-bd"/>
</dbReference>
<proteinExistence type="inferred from homology"/>
<evidence type="ECO:0000256" key="2">
    <source>
        <dbReference type="ARBA" id="ARBA00022448"/>
    </source>
</evidence>
<dbReference type="STRING" id="154621.RV11_GL002245"/>
<dbReference type="SUPFAM" id="SSF52540">
    <property type="entry name" value="P-loop containing nucleoside triphosphate hydrolases"/>
    <property type="match status" value="1"/>
</dbReference>
<evidence type="ECO:0000256" key="1">
    <source>
        <dbReference type="ARBA" id="ARBA00005417"/>
    </source>
</evidence>
<keyword evidence="3" id="KW-0547">Nucleotide-binding</keyword>
<dbReference type="PROSITE" id="PS50893">
    <property type="entry name" value="ABC_TRANSPORTER_2"/>
    <property type="match status" value="1"/>
</dbReference>
<comment type="similarity">
    <text evidence="1">Belongs to the ABC transporter superfamily.</text>
</comment>
<organism evidence="7 8">
    <name type="scientific">Enterococcus phoeniculicola ATCC BAA-412</name>
    <dbReference type="NCBI Taxonomy" id="1158610"/>
    <lineage>
        <taxon>Bacteria</taxon>
        <taxon>Bacillati</taxon>
        <taxon>Bacillota</taxon>
        <taxon>Bacilli</taxon>
        <taxon>Lactobacillales</taxon>
        <taxon>Enterococcaceae</taxon>
        <taxon>Enterococcus</taxon>
    </lineage>
</organism>
<dbReference type="HOGENOM" id="CLU_000604_1_5_9"/>
<dbReference type="GO" id="GO:0016887">
    <property type="term" value="F:ATP hydrolysis activity"/>
    <property type="evidence" value="ECO:0007669"/>
    <property type="project" value="InterPro"/>
</dbReference>
<dbReference type="InterPro" id="IPR027417">
    <property type="entry name" value="P-loop_NTPase"/>
</dbReference>
<keyword evidence="2" id="KW-0813">Transport</keyword>
<keyword evidence="4 7" id="KW-0067">ATP-binding</keyword>
<dbReference type="PROSITE" id="PS00211">
    <property type="entry name" value="ABC_TRANSPORTER_1"/>
    <property type="match status" value="1"/>
</dbReference>
<dbReference type="AlphaFoldDB" id="R3W7L2"/>
<dbReference type="Pfam" id="PF00005">
    <property type="entry name" value="ABC_tran"/>
    <property type="match status" value="1"/>
</dbReference>
<dbReference type="EMBL" id="AJAT01000015">
    <property type="protein sequence ID" value="EOL43806.1"/>
    <property type="molecule type" value="Genomic_DNA"/>
</dbReference>
<evidence type="ECO:0000313" key="7">
    <source>
        <dbReference type="EMBL" id="EOL43806.1"/>
    </source>
</evidence>
<dbReference type="Proteomes" id="UP000013785">
    <property type="component" value="Unassembled WGS sequence"/>
</dbReference>
<dbReference type="GO" id="GO:0015418">
    <property type="term" value="F:ABC-type quaternary ammonium compound transporting activity"/>
    <property type="evidence" value="ECO:0007669"/>
    <property type="project" value="UniProtKB-EC"/>
</dbReference>
<dbReference type="InterPro" id="IPR003593">
    <property type="entry name" value="AAA+_ATPase"/>
</dbReference>
<dbReference type="RefSeq" id="WP_010768450.1">
    <property type="nucleotide sequence ID" value="NZ_ASWE01000002.1"/>
</dbReference>
<dbReference type="FunFam" id="3.40.50.300:FF:000425">
    <property type="entry name" value="Probable ABC transporter, ATP-binding subunit"/>
    <property type="match status" value="1"/>
</dbReference>
<dbReference type="PANTHER" id="PTHR43117:SF4">
    <property type="entry name" value="OSMOPROTECTANT IMPORT ATP-BINDING PROTEIN OSMV"/>
    <property type="match status" value="1"/>
</dbReference>
<dbReference type="PATRIC" id="fig|1158610.3.peg.1780"/>
<dbReference type="eggNOG" id="COG1125">
    <property type="taxonomic scope" value="Bacteria"/>
</dbReference>
<reference evidence="7 8" key="1">
    <citation type="submission" date="2013-02" db="EMBL/GenBank/DDBJ databases">
        <title>The Genome Sequence of Enterococcus phoeniculicola BAA-412.</title>
        <authorList>
            <consortium name="The Broad Institute Genome Sequencing Platform"/>
            <consortium name="The Broad Institute Genome Sequencing Center for Infectious Disease"/>
            <person name="Earl A.M."/>
            <person name="Gilmore M.S."/>
            <person name="Lebreton F."/>
            <person name="Walker B."/>
            <person name="Young S.K."/>
            <person name="Zeng Q."/>
            <person name="Gargeya S."/>
            <person name="Fitzgerald M."/>
            <person name="Haas B."/>
            <person name="Abouelleil A."/>
            <person name="Alvarado L."/>
            <person name="Arachchi H.M."/>
            <person name="Berlin A.M."/>
            <person name="Chapman S.B."/>
            <person name="Dewar J."/>
            <person name="Goldberg J."/>
            <person name="Griggs A."/>
            <person name="Gujja S."/>
            <person name="Hansen M."/>
            <person name="Howarth C."/>
            <person name="Imamovic A."/>
            <person name="Larimer J."/>
            <person name="McCowan C."/>
            <person name="Murphy C."/>
            <person name="Neiman D."/>
            <person name="Pearson M."/>
            <person name="Priest M."/>
            <person name="Roberts A."/>
            <person name="Saif S."/>
            <person name="Shea T."/>
            <person name="Sisk P."/>
            <person name="Sykes S."/>
            <person name="Wortman J."/>
            <person name="Nusbaum C."/>
            <person name="Birren B."/>
        </authorList>
    </citation>
    <scope>NUCLEOTIDE SEQUENCE [LARGE SCALE GENOMIC DNA]</scope>
    <source>
        <strain evidence="7 8">ATCC BAA-412</strain>
    </source>
</reference>
<evidence type="ECO:0000259" key="6">
    <source>
        <dbReference type="PROSITE" id="PS50893"/>
    </source>
</evidence>
<accession>R3W7L2</accession>
<dbReference type="EC" id="7.6.2.9" evidence="5"/>
<dbReference type="PANTHER" id="PTHR43117">
    <property type="entry name" value="OSMOPROTECTANT IMPORT ATP-BINDING PROTEIN OSMV"/>
    <property type="match status" value="1"/>
</dbReference>
<evidence type="ECO:0000256" key="5">
    <source>
        <dbReference type="ARBA" id="ARBA00066388"/>
    </source>
</evidence>
<dbReference type="Gene3D" id="3.40.50.300">
    <property type="entry name" value="P-loop containing nucleotide triphosphate hydrolases"/>
    <property type="match status" value="1"/>
</dbReference>
<keyword evidence="8" id="KW-1185">Reference proteome</keyword>
<evidence type="ECO:0000313" key="8">
    <source>
        <dbReference type="Proteomes" id="UP000013785"/>
    </source>
</evidence>
<gene>
    <name evidence="7" type="ORF">UC3_01787</name>
</gene>
<comment type="caution">
    <text evidence="7">The sequence shown here is derived from an EMBL/GenBank/DDBJ whole genome shotgun (WGS) entry which is preliminary data.</text>
</comment>